<dbReference type="Proteomes" id="UP001159257">
    <property type="component" value="Unassembled WGS sequence"/>
</dbReference>
<evidence type="ECO:0000256" key="1">
    <source>
        <dbReference type="ARBA" id="ARBA00022741"/>
    </source>
</evidence>
<keyword evidence="6" id="KW-1185">Reference proteome</keyword>
<keyword evidence="5" id="KW-0649">Protein kinase inhibitor</keyword>
<keyword evidence="2" id="KW-0378">Hydrolase</keyword>
<dbReference type="SUPFAM" id="SSF160467">
    <property type="entry name" value="PH0987 N-terminal domain-like"/>
    <property type="match status" value="1"/>
</dbReference>
<gene>
    <name evidence="5" type="ORF">SAMN04487964_11237</name>
</gene>
<dbReference type="Gene3D" id="3.30.1360.40">
    <property type="match status" value="1"/>
</dbReference>
<dbReference type="InterPro" id="IPR010016">
    <property type="entry name" value="PxpB"/>
</dbReference>
<keyword evidence="1" id="KW-0547">Nucleotide-binding</keyword>
<dbReference type="EMBL" id="FXWV01000012">
    <property type="protein sequence ID" value="SMR76654.1"/>
    <property type="molecule type" value="Genomic_DNA"/>
</dbReference>
<organism evidence="5 6">
    <name type="scientific">Marinobacterium sediminicola</name>
    <dbReference type="NCBI Taxonomy" id="518898"/>
    <lineage>
        <taxon>Bacteria</taxon>
        <taxon>Pseudomonadati</taxon>
        <taxon>Pseudomonadota</taxon>
        <taxon>Gammaproteobacteria</taxon>
        <taxon>Oceanospirillales</taxon>
        <taxon>Oceanospirillaceae</taxon>
        <taxon>Marinobacterium</taxon>
    </lineage>
</organism>
<dbReference type="SUPFAM" id="SSF50891">
    <property type="entry name" value="Cyclophilin-like"/>
    <property type="match status" value="1"/>
</dbReference>
<evidence type="ECO:0000313" key="5">
    <source>
        <dbReference type="EMBL" id="SMR76654.1"/>
    </source>
</evidence>
<feature type="domain" description="Carboxyltransferase" evidence="4">
    <location>
        <begin position="2"/>
        <end position="205"/>
    </location>
</feature>
<sequence length="231" mass="25813">MIRMHPVNENTWILYPGDEISETVAAHVARLTQSIRASLGHCLVDIIPSYTSVLVSFDLQQADRFAIESRLKAAIDQSEALSEQTMTAREVVLPVYYGPEAALDMEHIARECQLTPEEVVRLHSEQIYRVYAIGFSPGFAYLGNTPEPLRIARKSTPRLKVPAGSLGIADNQTAIYPSQTPGGWQIIGRTPLEMIDWDSETLTRVNVGDRVRFEPVDRDTFISMGGRLDEL</sequence>
<comment type="caution">
    <text evidence="5">The sequence shown here is derived from an EMBL/GenBank/DDBJ whole genome shotgun (WGS) entry which is preliminary data.</text>
</comment>
<dbReference type="RefSeq" id="WP_239040123.1">
    <property type="nucleotide sequence ID" value="NZ_BAAAEY010000008.1"/>
</dbReference>
<dbReference type="InterPro" id="IPR003833">
    <property type="entry name" value="CT_C_D"/>
</dbReference>
<keyword evidence="3" id="KW-0067">ATP-binding</keyword>
<dbReference type="Pfam" id="PF02682">
    <property type="entry name" value="CT_C_D"/>
    <property type="match status" value="1"/>
</dbReference>
<evidence type="ECO:0000313" key="6">
    <source>
        <dbReference type="Proteomes" id="UP001159257"/>
    </source>
</evidence>
<dbReference type="Gene3D" id="2.40.100.10">
    <property type="entry name" value="Cyclophilin-like"/>
    <property type="match status" value="1"/>
</dbReference>
<protein>
    <submittedName>
        <fullName evidence="5">Sensor histidine kinase inhibitor, KipI family</fullName>
    </submittedName>
</protein>
<evidence type="ECO:0000256" key="3">
    <source>
        <dbReference type="ARBA" id="ARBA00022840"/>
    </source>
</evidence>
<dbReference type="SMART" id="SM00796">
    <property type="entry name" value="AHS1"/>
    <property type="match status" value="1"/>
</dbReference>
<evidence type="ECO:0000259" key="4">
    <source>
        <dbReference type="SMART" id="SM00796"/>
    </source>
</evidence>
<dbReference type="PANTHER" id="PTHR34698:SF2">
    <property type="entry name" value="5-OXOPROLINASE SUBUNIT B"/>
    <property type="match status" value="1"/>
</dbReference>
<name>A0ABY1S271_9GAMM</name>
<dbReference type="InterPro" id="IPR029000">
    <property type="entry name" value="Cyclophilin-like_dom_sf"/>
</dbReference>
<evidence type="ECO:0000256" key="2">
    <source>
        <dbReference type="ARBA" id="ARBA00022801"/>
    </source>
</evidence>
<dbReference type="NCBIfam" id="TIGR00370">
    <property type="entry name" value="5-oxoprolinase subunit PxpB"/>
    <property type="match status" value="1"/>
</dbReference>
<accession>A0ABY1S271</accession>
<dbReference type="GO" id="GO:0004860">
    <property type="term" value="F:protein kinase inhibitor activity"/>
    <property type="evidence" value="ECO:0007669"/>
    <property type="project" value="UniProtKB-KW"/>
</dbReference>
<reference evidence="5 6" key="1">
    <citation type="submission" date="2017-05" db="EMBL/GenBank/DDBJ databases">
        <authorList>
            <person name="Varghese N."/>
            <person name="Submissions S."/>
        </authorList>
    </citation>
    <scope>NUCLEOTIDE SEQUENCE [LARGE SCALE GENOMIC DNA]</scope>
    <source>
        <strain evidence="5 6">CGMCC 1.7287</strain>
    </source>
</reference>
<dbReference type="PANTHER" id="PTHR34698">
    <property type="entry name" value="5-OXOPROLINASE SUBUNIT B"/>
    <property type="match status" value="1"/>
</dbReference>
<proteinExistence type="predicted"/>